<gene>
    <name evidence="2" type="ORF">WUBG_17102</name>
</gene>
<feature type="region of interest" description="Disordered" evidence="1">
    <location>
        <begin position="22"/>
        <end position="55"/>
    </location>
</feature>
<organism evidence="2 3">
    <name type="scientific">Wuchereria bancrofti</name>
    <dbReference type="NCBI Taxonomy" id="6293"/>
    <lineage>
        <taxon>Eukaryota</taxon>
        <taxon>Metazoa</taxon>
        <taxon>Ecdysozoa</taxon>
        <taxon>Nematoda</taxon>
        <taxon>Chromadorea</taxon>
        <taxon>Rhabditida</taxon>
        <taxon>Spirurina</taxon>
        <taxon>Spiruromorpha</taxon>
        <taxon>Filarioidea</taxon>
        <taxon>Onchocercidae</taxon>
        <taxon>Wuchereria</taxon>
    </lineage>
</organism>
<reference evidence="3" key="1">
    <citation type="submission" date="2012-08" db="EMBL/GenBank/DDBJ databases">
        <title>The Genome Sequence of Wuchereria bancrofti.</title>
        <authorList>
            <person name="Nutman T.B."/>
            <person name="Fink D.L."/>
            <person name="Russ C."/>
            <person name="Young S."/>
            <person name="Zeng Q."/>
            <person name="Koehrsen M."/>
            <person name="Alvarado L."/>
            <person name="Berlin A."/>
            <person name="Chapman S.B."/>
            <person name="Chen Z."/>
            <person name="Freedman E."/>
            <person name="Gellesch M."/>
            <person name="Goldberg J."/>
            <person name="Griggs A."/>
            <person name="Gujja S."/>
            <person name="Heilman E.R."/>
            <person name="Heiman D."/>
            <person name="Hepburn T."/>
            <person name="Howarth C."/>
            <person name="Jen D."/>
            <person name="Larson L."/>
            <person name="Lewis B."/>
            <person name="Mehta T."/>
            <person name="Park D."/>
            <person name="Pearson M."/>
            <person name="Roberts A."/>
            <person name="Saif S."/>
            <person name="Shea T."/>
            <person name="Shenoy N."/>
            <person name="Sisk P."/>
            <person name="Stolte C."/>
            <person name="Sykes S."/>
            <person name="Walk T."/>
            <person name="White J."/>
            <person name="Yandava C."/>
            <person name="Haas B."/>
            <person name="Henn M.R."/>
            <person name="Nusbaum C."/>
            <person name="Birren B."/>
        </authorList>
    </citation>
    <scope>NUCLEOTIDE SEQUENCE [LARGE SCALE GENOMIC DNA]</scope>
    <source>
        <strain evidence="3">NA</strain>
    </source>
</reference>
<dbReference type="EMBL" id="ADBV01017214">
    <property type="protein sequence ID" value="EJW71994.1"/>
    <property type="molecule type" value="Genomic_DNA"/>
</dbReference>
<protein>
    <submittedName>
        <fullName evidence="2">Uncharacterized protein</fullName>
    </submittedName>
</protein>
<name>J9E9E1_WUCBA</name>
<accession>J9E9E1</accession>
<feature type="non-terminal residue" evidence="2">
    <location>
        <position position="1"/>
    </location>
</feature>
<proteinExistence type="predicted"/>
<sequence>VPVQSVKPIATTISATMKAAITTPKAKESPGDISREISNITERQSGNMEKKYDGY</sequence>
<evidence type="ECO:0000313" key="3">
    <source>
        <dbReference type="Proteomes" id="UP000004810"/>
    </source>
</evidence>
<dbReference type="AlphaFoldDB" id="J9E9E1"/>
<comment type="caution">
    <text evidence="2">The sequence shown here is derived from an EMBL/GenBank/DDBJ whole genome shotgun (WGS) entry which is preliminary data.</text>
</comment>
<dbReference type="Proteomes" id="UP000004810">
    <property type="component" value="Unassembled WGS sequence"/>
</dbReference>
<evidence type="ECO:0000313" key="2">
    <source>
        <dbReference type="EMBL" id="EJW71994.1"/>
    </source>
</evidence>
<feature type="compositionally biased region" description="Polar residues" evidence="1">
    <location>
        <begin position="36"/>
        <end position="47"/>
    </location>
</feature>
<feature type="compositionally biased region" description="Basic and acidic residues" evidence="1">
    <location>
        <begin position="25"/>
        <end position="35"/>
    </location>
</feature>
<evidence type="ECO:0000256" key="1">
    <source>
        <dbReference type="SAM" id="MobiDB-lite"/>
    </source>
</evidence>